<sequence length="75" mass="8317">MKGSCMHYLTPTPKRFPSGISPTFPPTHLPPHLIPHLSYTCLHHELYTITSINRPHRLPLPTAAGRAGSDYGVQC</sequence>
<keyword evidence="2" id="KW-1185">Reference proteome</keyword>
<accession>A0A5B7FCH9</accession>
<reference evidence="1 2" key="1">
    <citation type="submission" date="2019-05" db="EMBL/GenBank/DDBJ databases">
        <title>Another draft genome of Portunus trituberculatus and its Hox gene families provides insights of decapod evolution.</title>
        <authorList>
            <person name="Jeong J.-H."/>
            <person name="Song I."/>
            <person name="Kim S."/>
            <person name="Choi T."/>
            <person name="Kim D."/>
            <person name="Ryu S."/>
            <person name="Kim W."/>
        </authorList>
    </citation>
    <scope>NUCLEOTIDE SEQUENCE [LARGE SCALE GENOMIC DNA]</scope>
    <source>
        <tissue evidence="1">Muscle</tissue>
    </source>
</reference>
<evidence type="ECO:0000313" key="2">
    <source>
        <dbReference type="Proteomes" id="UP000324222"/>
    </source>
</evidence>
<gene>
    <name evidence="1" type="ORF">E2C01_036454</name>
</gene>
<dbReference type="EMBL" id="VSRR010005582">
    <property type="protein sequence ID" value="MPC42823.1"/>
    <property type="molecule type" value="Genomic_DNA"/>
</dbReference>
<dbReference type="Proteomes" id="UP000324222">
    <property type="component" value="Unassembled WGS sequence"/>
</dbReference>
<evidence type="ECO:0000313" key="1">
    <source>
        <dbReference type="EMBL" id="MPC42823.1"/>
    </source>
</evidence>
<organism evidence="1 2">
    <name type="scientific">Portunus trituberculatus</name>
    <name type="common">Swimming crab</name>
    <name type="synonym">Neptunus trituberculatus</name>
    <dbReference type="NCBI Taxonomy" id="210409"/>
    <lineage>
        <taxon>Eukaryota</taxon>
        <taxon>Metazoa</taxon>
        <taxon>Ecdysozoa</taxon>
        <taxon>Arthropoda</taxon>
        <taxon>Crustacea</taxon>
        <taxon>Multicrustacea</taxon>
        <taxon>Malacostraca</taxon>
        <taxon>Eumalacostraca</taxon>
        <taxon>Eucarida</taxon>
        <taxon>Decapoda</taxon>
        <taxon>Pleocyemata</taxon>
        <taxon>Brachyura</taxon>
        <taxon>Eubrachyura</taxon>
        <taxon>Portunoidea</taxon>
        <taxon>Portunidae</taxon>
        <taxon>Portuninae</taxon>
        <taxon>Portunus</taxon>
    </lineage>
</organism>
<comment type="caution">
    <text evidence="1">The sequence shown here is derived from an EMBL/GenBank/DDBJ whole genome shotgun (WGS) entry which is preliminary data.</text>
</comment>
<dbReference type="AlphaFoldDB" id="A0A5B7FCH9"/>
<name>A0A5B7FCH9_PORTR</name>
<protein>
    <submittedName>
        <fullName evidence="1">Uncharacterized protein</fullName>
    </submittedName>
</protein>
<proteinExistence type="predicted"/>